<evidence type="ECO:0000313" key="4">
    <source>
        <dbReference type="Proteomes" id="UP000295657"/>
    </source>
</evidence>
<dbReference type="Proteomes" id="UP000295657">
    <property type="component" value="Unassembled WGS sequence"/>
</dbReference>
<feature type="domain" description="Chlorhexidine efflux transporter" evidence="2">
    <location>
        <begin position="69"/>
        <end position="130"/>
    </location>
</feature>
<dbReference type="Pfam" id="PF05232">
    <property type="entry name" value="BTP"/>
    <property type="match status" value="2"/>
</dbReference>
<evidence type="ECO:0000256" key="1">
    <source>
        <dbReference type="SAM" id="Phobius"/>
    </source>
</evidence>
<keyword evidence="1" id="KW-0812">Transmembrane</keyword>
<feature type="transmembrane region" description="Helical" evidence="1">
    <location>
        <begin position="7"/>
        <end position="29"/>
    </location>
</feature>
<keyword evidence="1" id="KW-1133">Transmembrane helix</keyword>
<keyword evidence="1" id="KW-0472">Membrane</keyword>
<reference evidence="3 4" key="1">
    <citation type="submission" date="2019-03" db="EMBL/GenBank/DDBJ databases">
        <title>Genomic Encyclopedia of Type Strains, Phase IV (KMG-IV): sequencing the most valuable type-strain genomes for metagenomic binning, comparative biology and taxonomic classification.</title>
        <authorList>
            <person name="Goeker M."/>
        </authorList>
    </citation>
    <scope>NUCLEOTIDE SEQUENCE [LARGE SCALE GENOMIC DNA]</scope>
    <source>
        <strain evidence="3 4">DSM 28403</strain>
    </source>
</reference>
<feature type="transmembrane region" description="Helical" evidence="1">
    <location>
        <begin position="75"/>
        <end position="95"/>
    </location>
</feature>
<evidence type="ECO:0000259" key="2">
    <source>
        <dbReference type="Pfam" id="PF05232"/>
    </source>
</evidence>
<gene>
    <name evidence="3" type="ORF">EDC45_0156</name>
</gene>
<dbReference type="InterPro" id="IPR058208">
    <property type="entry name" value="PACE"/>
</dbReference>
<protein>
    <submittedName>
        <fullName evidence="3">Putative membrane protein</fullName>
    </submittedName>
</protein>
<dbReference type="AlphaFoldDB" id="A0A4R6VC70"/>
<organism evidence="3 4">
    <name type="scientific">Mesocricetibacter intestinalis</name>
    <dbReference type="NCBI Taxonomy" id="1521930"/>
    <lineage>
        <taxon>Bacteria</taxon>
        <taxon>Pseudomonadati</taxon>
        <taxon>Pseudomonadota</taxon>
        <taxon>Gammaproteobacteria</taxon>
        <taxon>Pasteurellales</taxon>
        <taxon>Pasteurellaceae</taxon>
        <taxon>Mesocricetibacter</taxon>
    </lineage>
</organism>
<feature type="transmembrane region" description="Helical" evidence="1">
    <location>
        <begin position="35"/>
        <end position="54"/>
    </location>
</feature>
<dbReference type="EMBL" id="SNYQ01000001">
    <property type="protein sequence ID" value="TDQ59506.1"/>
    <property type="molecule type" value="Genomic_DNA"/>
</dbReference>
<feature type="transmembrane region" description="Helical" evidence="1">
    <location>
        <begin position="101"/>
        <end position="126"/>
    </location>
</feature>
<dbReference type="InterPro" id="IPR007896">
    <property type="entry name" value="BTP_bacteria"/>
</dbReference>
<dbReference type="OrthoDB" id="1631120at2"/>
<keyword evidence="4" id="KW-1185">Reference proteome</keyword>
<name>A0A4R6VC70_9PAST</name>
<accession>A0A4R6VC70</accession>
<feature type="domain" description="Chlorhexidine efflux transporter" evidence="2">
    <location>
        <begin position="2"/>
        <end position="62"/>
    </location>
</feature>
<proteinExistence type="predicted"/>
<dbReference type="NCBIfam" id="NF033664">
    <property type="entry name" value="PACE_transport"/>
    <property type="match status" value="1"/>
</dbReference>
<evidence type="ECO:0000313" key="3">
    <source>
        <dbReference type="EMBL" id="TDQ59506.1"/>
    </source>
</evidence>
<sequence>MHTKERIFHAALFELILIVLSVIGLAWLTEHDSRDLLHMTVIISLIAMLWNFIFNWIFDRFFTGARENRRLTLRLFHAVAFEGGLLIFTIPFIAYMLQVDWLTAFVMDIGLTLAVLVYTVIFNWIYDHLRLKFIAAVPCSSR</sequence>
<comment type="caution">
    <text evidence="3">The sequence shown here is derived from an EMBL/GenBank/DDBJ whole genome shotgun (WGS) entry which is preliminary data.</text>
</comment>